<dbReference type="InterPro" id="IPR037607">
    <property type="entry name" value="DGK"/>
</dbReference>
<dbReference type="OMA" id="CHPMSRN"/>
<comment type="similarity">
    <text evidence="1 6">Belongs to the eukaryotic diacylglycerol kinase family.</text>
</comment>
<proteinExistence type="inferred from homology"/>
<protein>
    <recommendedName>
        <fullName evidence="6">Diacylglycerol kinase</fullName>
        <shortName evidence="6">DAG kinase</shortName>
        <ecNumber evidence="6">2.7.1.107</ecNumber>
    </recommendedName>
</protein>
<dbReference type="EMBL" id="GL377617">
    <property type="protein sequence ID" value="EFJ16907.1"/>
    <property type="molecule type" value="Genomic_DNA"/>
</dbReference>
<dbReference type="Gramene" id="EFJ16907">
    <property type="protein sequence ID" value="EFJ16907"/>
    <property type="gene ID" value="SELMODRAFT_115839"/>
</dbReference>
<feature type="domain" description="DAGKc" evidence="8">
    <location>
        <begin position="42"/>
        <end position="195"/>
    </location>
</feature>
<dbReference type="PROSITE" id="PS50146">
    <property type="entry name" value="DAGK"/>
    <property type="match status" value="1"/>
</dbReference>
<keyword evidence="5 6" id="KW-0067">ATP-binding</keyword>
<comment type="catalytic activity">
    <reaction evidence="6">
        <text>a 1,2-diacyl-sn-glycerol + ATP = a 1,2-diacyl-sn-glycero-3-phosphate + ADP + H(+)</text>
        <dbReference type="Rhea" id="RHEA:10272"/>
        <dbReference type="ChEBI" id="CHEBI:15378"/>
        <dbReference type="ChEBI" id="CHEBI:17815"/>
        <dbReference type="ChEBI" id="CHEBI:30616"/>
        <dbReference type="ChEBI" id="CHEBI:58608"/>
        <dbReference type="ChEBI" id="CHEBI:456216"/>
        <dbReference type="EC" id="2.7.1.107"/>
    </reaction>
</comment>
<dbReference type="GO" id="GO:0007200">
    <property type="term" value="P:phospholipase C-activating G protein-coupled receptor signaling pathway"/>
    <property type="evidence" value="ECO:0007669"/>
    <property type="project" value="InterPro"/>
</dbReference>
<dbReference type="HOGENOM" id="CLU_002706_46_2_1"/>
<gene>
    <name evidence="9" type="ORF">SELMODRAFT_115839</name>
</gene>
<evidence type="ECO:0000256" key="1">
    <source>
        <dbReference type="ARBA" id="ARBA00009280"/>
    </source>
</evidence>
<dbReference type="STRING" id="88036.D8SFW2"/>
<dbReference type="InterPro" id="IPR016064">
    <property type="entry name" value="NAD/diacylglycerol_kinase_sf"/>
</dbReference>
<evidence type="ECO:0000313" key="10">
    <source>
        <dbReference type="Proteomes" id="UP000001514"/>
    </source>
</evidence>
<dbReference type="SMART" id="SM00046">
    <property type="entry name" value="DAGKc"/>
    <property type="match status" value="1"/>
</dbReference>
<dbReference type="InterPro" id="IPR017438">
    <property type="entry name" value="ATP-NAD_kinase_N"/>
</dbReference>
<dbReference type="Gene3D" id="3.40.50.10330">
    <property type="entry name" value="Probable inorganic polyphosphate/atp-NAD kinase, domain 1"/>
    <property type="match status" value="1"/>
</dbReference>
<dbReference type="SMART" id="SM00045">
    <property type="entry name" value="DAGKa"/>
    <property type="match status" value="1"/>
</dbReference>
<dbReference type="SUPFAM" id="SSF111331">
    <property type="entry name" value="NAD kinase/diacylglycerol kinase-like"/>
    <property type="match status" value="1"/>
</dbReference>
<keyword evidence="4 6" id="KW-0418">Kinase</keyword>
<accession>D8SFW2</accession>
<dbReference type="GO" id="GO:0005524">
    <property type="term" value="F:ATP binding"/>
    <property type="evidence" value="ECO:0007669"/>
    <property type="project" value="UniProtKB-KW"/>
</dbReference>
<evidence type="ECO:0000259" key="8">
    <source>
        <dbReference type="PROSITE" id="PS50146"/>
    </source>
</evidence>
<dbReference type="FunCoup" id="D8SFW2">
    <property type="interactions" value="472"/>
</dbReference>
<feature type="region of interest" description="Disordered" evidence="7">
    <location>
        <begin position="461"/>
        <end position="496"/>
    </location>
</feature>
<evidence type="ECO:0000256" key="7">
    <source>
        <dbReference type="SAM" id="MobiDB-lite"/>
    </source>
</evidence>
<keyword evidence="2 6" id="KW-0808">Transferase</keyword>
<dbReference type="Proteomes" id="UP000001514">
    <property type="component" value="Unassembled WGS sequence"/>
</dbReference>
<dbReference type="AlphaFoldDB" id="D8SFW2"/>
<keyword evidence="10" id="KW-1185">Reference proteome</keyword>
<dbReference type="GO" id="GO:0046486">
    <property type="term" value="P:glycerolipid metabolic process"/>
    <property type="evidence" value="ECO:0000318"/>
    <property type="project" value="GO_Central"/>
</dbReference>
<evidence type="ECO:0000256" key="6">
    <source>
        <dbReference type="RuleBase" id="RU361128"/>
    </source>
</evidence>
<sequence>MKKHLDKRRQNSESLDLEDLKIPEFVWTGDGRGHSASDGFRIPKCPVLVFINTKSGGQLGKVLLQTCKMLLDSRQLFDLSEEAPDRVLDRILKRLKDLTEAGDEVAGEIRERLRLVVAGGDGTAGWLLGIMGDLRLEKPIPIATIPLGTGNNLPFSFGWGKKNPGTDAESVKRFLADVMDAHPLQVDSWHLAMKMEGTTDLGLEAPHSLHVFKKSEESRVRKTNFEKLQIYRGGFWNYFSIGMDAQVSYEFHEQRQKHPEKFSNQMRNQCTYAKLGCTQGWFCPSCRRHASSKNINDLATVYVLDKGKWTELKISSSIRALVLLNLPSFSGGLDPWGNPNDKLSHERGLTVPRVDDGLLEIVGFRDAWHGLFLLFPHGHGTRLAQANRVKIVFQAGSTSSHTYMRMDGEPWKQPLPESHHGNPTEIEISHHGQAVMLAKEGCIAEAKDEYQHVISFTRHGMEHGLRHKPVAPQDDSSGSDDDETKRKFGAASTFRA</sequence>
<name>D8SFW2_SELML</name>
<dbReference type="PANTHER" id="PTHR11255:SF98">
    <property type="entry name" value="DIACYLGLYCEROL KINASE 5"/>
    <property type="match status" value="1"/>
</dbReference>
<dbReference type="GO" id="GO:0016020">
    <property type="term" value="C:membrane"/>
    <property type="evidence" value="ECO:0000318"/>
    <property type="project" value="GO_Central"/>
</dbReference>
<dbReference type="Gene3D" id="2.60.200.40">
    <property type="match status" value="1"/>
</dbReference>
<evidence type="ECO:0000256" key="2">
    <source>
        <dbReference type="ARBA" id="ARBA00022679"/>
    </source>
</evidence>
<dbReference type="Pfam" id="PF00609">
    <property type="entry name" value="DAGK_acc"/>
    <property type="match status" value="1"/>
</dbReference>
<organism evidence="10">
    <name type="scientific">Selaginella moellendorffii</name>
    <name type="common">Spikemoss</name>
    <dbReference type="NCBI Taxonomy" id="88036"/>
    <lineage>
        <taxon>Eukaryota</taxon>
        <taxon>Viridiplantae</taxon>
        <taxon>Streptophyta</taxon>
        <taxon>Embryophyta</taxon>
        <taxon>Tracheophyta</taxon>
        <taxon>Lycopodiopsida</taxon>
        <taxon>Selaginellales</taxon>
        <taxon>Selaginellaceae</taxon>
        <taxon>Selaginella</taxon>
    </lineage>
</organism>
<dbReference type="InParanoid" id="D8SFW2"/>
<dbReference type="eggNOG" id="KOG1169">
    <property type="taxonomic scope" value="Eukaryota"/>
</dbReference>
<reference evidence="9 10" key="1">
    <citation type="journal article" date="2011" name="Science">
        <title>The Selaginella genome identifies genetic changes associated with the evolution of vascular plants.</title>
        <authorList>
            <person name="Banks J.A."/>
            <person name="Nishiyama T."/>
            <person name="Hasebe M."/>
            <person name="Bowman J.L."/>
            <person name="Gribskov M."/>
            <person name="dePamphilis C."/>
            <person name="Albert V.A."/>
            <person name="Aono N."/>
            <person name="Aoyama T."/>
            <person name="Ambrose B.A."/>
            <person name="Ashton N.W."/>
            <person name="Axtell M.J."/>
            <person name="Barker E."/>
            <person name="Barker M.S."/>
            <person name="Bennetzen J.L."/>
            <person name="Bonawitz N.D."/>
            <person name="Chapple C."/>
            <person name="Cheng C."/>
            <person name="Correa L.G."/>
            <person name="Dacre M."/>
            <person name="DeBarry J."/>
            <person name="Dreyer I."/>
            <person name="Elias M."/>
            <person name="Engstrom E.M."/>
            <person name="Estelle M."/>
            <person name="Feng L."/>
            <person name="Finet C."/>
            <person name="Floyd S.K."/>
            <person name="Frommer W.B."/>
            <person name="Fujita T."/>
            <person name="Gramzow L."/>
            <person name="Gutensohn M."/>
            <person name="Harholt J."/>
            <person name="Hattori M."/>
            <person name="Heyl A."/>
            <person name="Hirai T."/>
            <person name="Hiwatashi Y."/>
            <person name="Ishikawa M."/>
            <person name="Iwata M."/>
            <person name="Karol K.G."/>
            <person name="Koehler B."/>
            <person name="Kolukisaoglu U."/>
            <person name="Kubo M."/>
            <person name="Kurata T."/>
            <person name="Lalonde S."/>
            <person name="Li K."/>
            <person name="Li Y."/>
            <person name="Litt A."/>
            <person name="Lyons E."/>
            <person name="Manning G."/>
            <person name="Maruyama T."/>
            <person name="Michael T.P."/>
            <person name="Mikami K."/>
            <person name="Miyazaki S."/>
            <person name="Morinaga S."/>
            <person name="Murata T."/>
            <person name="Mueller-Roeber B."/>
            <person name="Nelson D.R."/>
            <person name="Obara M."/>
            <person name="Oguri Y."/>
            <person name="Olmstead R.G."/>
            <person name="Onodera N."/>
            <person name="Petersen B.L."/>
            <person name="Pils B."/>
            <person name="Prigge M."/>
            <person name="Rensing S.A."/>
            <person name="Riano-Pachon D.M."/>
            <person name="Roberts A.W."/>
            <person name="Sato Y."/>
            <person name="Scheller H.V."/>
            <person name="Schulz B."/>
            <person name="Schulz C."/>
            <person name="Shakirov E.V."/>
            <person name="Shibagaki N."/>
            <person name="Shinohara N."/>
            <person name="Shippen D.E."/>
            <person name="Soerensen I."/>
            <person name="Sotooka R."/>
            <person name="Sugimoto N."/>
            <person name="Sugita M."/>
            <person name="Sumikawa N."/>
            <person name="Tanurdzic M."/>
            <person name="Theissen G."/>
            <person name="Ulvskov P."/>
            <person name="Wakazuki S."/>
            <person name="Weng J.K."/>
            <person name="Willats W.W."/>
            <person name="Wipf D."/>
            <person name="Wolf P.G."/>
            <person name="Yang L."/>
            <person name="Zimmer A.D."/>
            <person name="Zhu Q."/>
            <person name="Mitros T."/>
            <person name="Hellsten U."/>
            <person name="Loque D."/>
            <person name="Otillar R."/>
            <person name="Salamov A."/>
            <person name="Schmutz J."/>
            <person name="Shapiro H."/>
            <person name="Lindquist E."/>
            <person name="Lucas S."/>
            <person name="Rokhsar D."/>
            <person name="Grigoriev I.V."/>
        </authorList>
    </citation>
    <scope>NUCLEOTIDE SEQUENCE [LARGE SCALE GENOMIC DNA]</scope>
</reference>
<evidence type="ECO:0000256" key="5">
    <source>
        <dbReference type="ARBA" id="ARBA00022840"/>
    </source>
</evidence>
<evidence type="ECO:0000256" key="4">
    <source>
        <dbReference type="ARBA" id="ARBA00022777"/>
    </source>
</evidence>
<dbReference type="GO" id="GO:0035556">
    <property type="term" value="P:intracellular signal transduction"/>
    <property type="evidence" value="ECO:0000318"/>
    <property type="project" value="GO_Central"/>
</dbReference>
<dbReference type="InterPro" id="IPR001206">
    <property type="entry name" value="Diacylglycerol_kinase_cat_dom"/>
</dbReference>
<evidence type="ECO:0000256" key="3">
    <source>
        <dbReference type="ARBA" id="ARBA00022741"/>
    </source>
</evidence>
<dbReference type="EC" id="2.7.1.107" evidence="6"/>
<keyword evidence="3 6" id="KW-0547">Nucleotide-binding</keyword>
<dbReference type="InterPro" id="IPR000756">
    <property type="entry name" value="Diacylglycerol_kin_accessory"/>
</dbReference>
<dbReference type="KEGG" id="smo:SELMODRAFT_115839"/>
<dbReference type="GO" id="GO:0004143">
    <property type="term" value="F:ATP-dependent diacylglycerol kinase activity"/>
    <property type="evidence" value="ECO:0000318"/>
    <property type="project" value="GO_Central"/>
</dbReference>
<dbReference type="Pfam" id="PF00781">
    <property type="entry name" value="DAGK_cat"/>
    <property type="match status" value="1"/>
</dbReference>
<dbReference type="FunFam" id="3.40.50.10330:FF:000016">
    <property type="entry name" value="Diacylglycerol kinase"/>
    <property type="match status" value="1"/>
</dbReference>
<dbReference type="PANTHER" id="PTHR11255">
    <property type="entry name" value="DIACYLGLYCEROL KINASE"/>
    <property type="match status" value="1"/>
</dbReference>
<evidence type="ECO:0000313" key="9">
    <source>
        <dbReference type="EMBL" id="EFJ16907.1"/>
    </source>
</evidence>